<gene>
    <name evidence="3" type="ORF">GCM10007935_11350</name>
</gene>
<evidence type="ECO:0000313" key="4">
    <source>
        <dbReference type="Proteomes" id="UP001156903"/>
    </source>
</evidence>
<organism evidence="3 4">
    <name type="scientific">Hydrogenophaga electricum</name>
    <dbReference type="NCBI Taxonomy" id="1230953"/>
    <lineage>
        <taxon>Bacteria</taxon>
        <taxon>Pseudomonadati</taxon>
        <taxon>Pseudomonadota</taxon>
        <taxon>Betaproteobacteria</taxon>
        <taxon>Burkholderiales</taxon>
        <taxon>Comamonadaceae</taxon>
        <taxon>Hydrogenophaga</taxon>
    </lineage>
</organism>
<feature type="chain" id="PRO_5046738619" description="Lipoprotein" evidence="2">
    <location>
        <begin position="21"/>
        <end position="97"/>
    </location>
</feature>
<comment type="caution">
    <text evidence="3">The sequence shown here is derived from an EMBL/GenBank/DDBJ whole genome shotgun (WGS) entry which is preliminary data.</text>
</comment>
<keyword evidence="4" id="KW-1185">Reference proteome</keyword>
<dbReference type="RefSeq" id="WP_284307044.1">
    <property type="nucleotide sequence ID" value="NZ_BSPB01000006.1"/>
</dbReference>
<reference evidence="4" key="1">
    <citation type="journal article" date="2019" name="Int. J. Syst. Evol. Microbiol.">
        <title>The Global Catalogue of Microorganisms (GCM) 10K type strain sequencing project: providing services to taxonomists for standard genome sequencing and annotation.</title>
        <authorList>
            <consortium name="The Broad Institute Genomics Platform"/>
            <consortium name="The Broad Institute Genome Sequencing Center for Infectious Disease"/>
            <person name="Wu L."/>
            <person name="Ma J."/>
        </authorList>
    </citation>
    <scope>NUCLEOTIDE SEQUENCE [LARGE SCALE GENOMIC DNA]</scope>
    <source>
        <strain evidence="4">NBRC 109341</strain>
    </source>
</reference>
<name>A0ABQ6C4P7_9BURK</name>
<evidence type="ECO:0000256" key="1">
    <source>
        <dbReference type="SAM" id="MobiDB-lite"/>
    </source>
</evidence>
<dbReference type="Proteomes" id="UP001156903">
    <property type="component" value="Unassembled WGS sequence"/>
</dbReference>
<dbReference type="Gene3D" id="6.10.140.1430">
    <property type="match status" value="1"/>
</dbReference>
<accession>A0ABQ6C4P7</accession>
<dbReference type="EMBL" id="BSPB01000006">
    <property type="protein sequence ID" value="GLS13705.1"/>
    <property type="molecule type" value="Genomic_DNA"/>
</dbReference>
<proteinExistence type="predicted"/>
<feature type="region of interest" description="Disordered" evidence="1">
    <location>
        <begin position="74"/>
        <end position="97"/>
    </location>
</feature>
<evidence type="ECO:0000313" key="3">
    <source>
        <dbReference type="EMBL" id="GLS13705.1"/>
    </source>
</evidence>
<sequence length="97" mass="9804">MPTLKPVAYLIAAATLAALAACSSHTVQGVKHDAHVVKDKTVEVKDKVVDKAIEVKDVVVDTAVEVKDKAVEGGKAAGQAVGSGLEKAGDAVKGATN</sequence>
<evidence type="ECO:0000256" key="2">
    <source>
        <dbReference type="SAM" id="SignalP"/>
    </source>
</evidence>
<evidence type="ECO:0008006" key="5">
    <source>
        <dbReference type="Google" id="ProtNLM"/>
    </source>
</evidence>
<feature type="signal peptide" evidence="2">
    <location>
        <begin position="1"/>
        <end position="20"/>
    </location>
</feature>
<protein>
    <recommendedName>
        <fullName evidence="5">Lipoprotein</fullName>
    </recommendedName>
</protein>
<dbReference type="PROSITE" id="PS51257">
    <property type="entry name" value="PROKAR_LIPOPROTEIN"/>
    <property type="match status" value="1"/>
</dbReference>
<keyword evidence="2" id="KW-0732">Signal</keyword>